<sequence length="116" mass="12840">MSLKTSVEIFGSVMAEFGFVGDESPGFMLQFKSVETTDPTAEGMNRMRDTTMVGDVHYSYESKQPLKHVGRSQLCQSSVNPLPYRFTSTWILVMALLVDNVKGNLSPSSHADDQPC</sequence>
<gene>
    <name evidence="1" type="ORF">STAS_25232</name>
</gene>
<dbReference type="EMBL" id="BKCP01008181">
    <property type="protein sequence ID" value="GER48076.1"/>
    <property type="molecule type" value="Genomic_DNA"/>
</dbReference>
<keyword evidence="2" id="KW-1185">Reference proteome</keyword>
<evidence type="ECO:0000313" key="1">
    <source>
        <dbReference type="EMBL" id="GER48076.1"/>
    </source>
</evidence>
<dbReference type="Proteomes" id="UP000325081">
    <property type="component" value="Unassembled WGS sequence"/>
</dbReference>
<proteinExistence type="predicted"/>
<reference evidence="2" key="1">
    <citation type="journal article" date="2019" name="Curr. Biol.">
        <title>Genome Sequence of Striga asiatica Provides Insight into the Evolution of Plant Parasitism.</title>
        <authorList>
            <person name="Yoshida S."/>
            <person name="Kim S."/>
            <person name="Wafula E.K."/>
            <person name="Tanskanen J."/>
            <person name="Kim Y.M."/>
            <person name="Honaas L."/>
            <person name="Yang Z."/>
            <person name="Spallek T."/>
            <person name="Conn C.E."/>
            <person name="Ichihashi Y."/>
            <person name="Cheong K."/>
            <person name="Cui S."/>
            <person name="Der J.P."/>
            <person name="Gundlach H."/>
            <person name="Jiao Y."/>
            <person name="Hori C."/>
            <person name="Ishida J.K."/>
            <person name="Kasahara H."/>
            <person name="Kiba T."/>
            <person name="Kim M.S."/>
            <person name="Koo N."/>
            <person name="Laohavisit A."/>
            <person name="Lee Y.H."/>
            <person name="Lumba S."/>
            <person name="McCourt P."/>
            <person name="Mortimer J.C."/>
            <person name="Mutuku J.M."/>
            <person name="Nomura T."/>
            <person name="Sasaki-Sekimoto Y."/>
            <person name="Seto Y."/>
            <person name="Wang Y."/>
            <person name="Wakatake T."/>
            <person name="Sakakibara H."/>
            <person name="Demura T."/>
            <person name="Yamaguchi S."/>
            <person name="Yoneyama K."/>
            <person name="Manabe R.I."/>
            <person name="Nelson D.C."/>
            <person name="Schulman A.H."/>
            <person name="Timko M.P."/>
            <person name="dePamphilis C.W."/>
            <person name="Choi D."/>
            <person name="Shirasu K."/>
        </authorList>
    </citation>
    <scope>NUCLEOTIDE SEQUENCE [LARGE SCALE GENOMIC DNA]</scope>
    <source>
        <strain evidence="2">cv. UVA1</strain>
    </source>
</reference>
<dbReference type="AlphaFoldDB" id="A0A5A7QSX5"/>
<organism evidence="1 2">
    <name type="scientific">Striga asiatica</name>
    <name type="common">Asiatic witchweed</name>
    <name type="synonym">Buchnera asiatica</name>
    <dbReference type="NCBI Taxonomy" id="4170"/>
    <lineage>
        <taxon>Eukaryota</taxon>
        <taxon>Viridiplantae</taxon>
        <taxon>Streptophyta</taxon>
        <taxon>Embryophyta</taxon>
        <taxon>Tracheophyta</taxon>
        <taxon>Spermatophyta</taxon>
        <taxon>Magnoliopsida</taxon>
        <taxon>eudicotyledons</taxon>
        <taxon>Gunneridae</taxon>
        <taxon>Pentapetalae</taxon>
        <taxon>asterids</taxon>
        <taxon>lamiids</taxon>
        <taxon>Lamiales</taxon>
        <taxon>Orobanchaceae</taxon>
        <taxon>Buchnereae</taxon>
        <taxon>Striga</taxon>
    </lineage>
</organism>
<comment type="caution">
    <text evidence="1">The sequence shown here is derived from an EMBL/GenBank/DDBJ whole genome shotgun (WGS) entry which is preliminary data.</text>
</comment>
<evidence type="ECO:0000313" key="2">
    <source>
        <dbReference type="Proteomes" id="UP000325081"/>
    </source>
</evidence>
<accession>A0A5A7QSX5</accession>
<name>A0A5A7QSX5_STRAF</name>
<protein>
    <submittedName>
        <fullName evidence="1">Chitin-inducible gibberellin-responsive protein 1</fullName>
    </submittedName>
</protein>